<sequence length="489" mass="53177">MPNYSYRPVDSPGYRQRSSLYQKPRRRSPRLFIALGLVLVILVTGGIVVGRTFSFLQQAVNFGNPLSEAQRSVAPPAGSLPWKLSQGQQVNVLLLGYGGSENDAPWLTDSIMVLSIDPANHRALETSIPRDLSVQIDAWPNRQPQVQKINAAYAVGMDNGTYPGKRAEFATTKDRGGKLAEQTVSSITGVHFDGYVAVDFKAFRDLVDALGGVQVCLDGPLDDNQYPDSHNGYIKGGIHFKAGCQQVNGVQALQLARSRHATEADQASDFGRARRQQLLLNAIRKKATSANAIAKAPALMDALQNDFSTNLGLADLKAVYDWAGKLPDGSIGRAAITNTNFADDYYLRRGSCGDYYSYTLCAVDPSYHMLKTYFANLFVDPKALKEAAPVQIVNSSRTLEDMGDRVWQTLGPLGLKTVQPVRGKITETSTIYDYSGGKHPQTAKWLAHYFGASVVQVPAGTTAPTPSPPDGGFSVVLGRDYALRWIGQS</sequence>
<evidence type="ECO:0000256" key="3">
    <source>
        <dbReference type="SAM" id="Phobius"/>
    </source>
</evidence>
<dbReference type="Pfam" id="PF03816">
    <property type="entry name" value="LytR_cpsA_psr"/>
    <property type="match status" value="1"/>
</dbReference>
<dbReference type="RefSeq" id="WP_338204664.1">
    <property type="nucleotide sequence ID" value="NZ_JAEKNR010000217.1"/>
</dbReference>
<organism evidence="5 6">
    <name type="scientific">Candidatus Nephthysia bennettiae</name>
    <dbReference type="NCBI Taxonomy" id="3127016"/>
    <lineage>
        <taxon>Bacteria</taxon>
        <taxon>Bacillati</taxon>
        <taxon>Candidatus Dormiibacterota</taxon>
        <taxon>Candidatus Dormibacteria</taxon>
        <taxon>Candidatus Dormibacterales</taxon>
        <taxon>Candidatus Dormibacteraceae</taxon>
        <taxon>Candidatus Nephthysia</taxon>
    </lineage>
</organism>
<keyword evidence="3" id="KW-1133">Transmembrane helix</keyword>
<evidence type="ECO:0000259" key="4">
    <source>
        <dbReference type="Pfam" id="PF03816"/>
    </source>
</evidence>
<reference evidence="5" key="1">
    <citation type="submission" date="2020-10" db="EMBL/GenBank/DDBJ databases">
        <title>Ca. Dormibacterota MAGs.</title>
        <authorList>
            <person name="Montgomery K."/>
        </authorList>
    </citation>
    <scope>NUCLEOTIDE SEQUENCE [LARGE SCALE GENOMIC DNA]</scope>
    <source>
        <strain evidence="5">SC8812_S17_10</strain>
    </source>
</reference>
<feature type="transmembrane region" description="Helical" evidence="3">
    <location>
        <begin position="31"/>
        <end position="50"/>
    </location>
</feature>
<dbReference type="InterPro" id="IPR004474">
    <property type="entry name" value="LytR_CpsA_psr"/>
</dbReference>
<keyword evidence="6" id="KW-1185">Reference proteome</keyword>
<keyword evidence="3" id="KW-0812">Transmembrane</keyword>
<dbReference type="PANTHER" id="PTHR33392">
    <property type="entry name" value="POLYISOPRENYL-TEICHOIC ACID--PEPTIDOGLYCAN TEICHOIC ACID TRANSFERASE TAGU"/>
    <property type="match status" value="1"/>
</dbReference>
<dbReference type="Proteomes" id="UP000612893">
    <property type="component" value="Unassembled WGS sequence"/>
</dbReference>
<feature type="domain" description="Cell envelope-related transcriptional attenuator" evidence="4">
    <location>
        <begin position="108"/>
        <end position="288"/>
    </location>
</feature>
<evidence type="ECO:0000313" key="5">
    <source>
        <dbReference type="EMBL" id="MBJ7600715.1"/>
    </source>
</evidence>
<evidence type="ECO:0000313" key="6">
    <source>
        <dbReference type="Proteomes" id="UP000612893"/>
    </source>
</evidence>
<evidence type="ECO:0000256" key="1">
    <source>
        <dbReference type="ARBA" id="ARBA00006068"/>
    </source>
</evidence>
<dbReference type="EMBL" id="JAEKNR010000217">
    <property type="protein sequence ID" value="MBJ7600715.1"/>
    <property type="molecule type" value="Genomic_DNA"/>
</dbReference>
<dbReference type="Gene3D" id="3.40.630.190">
    <property type="entry name" value="LCP protein"/>
    <property type="match status" value="1"/>
</dbReference>
<dbReference type="AlphaFoldDB" id="A0A934K9D4"/>
<gene>
    <name evidence="5" type="ORF">JF922_21930</name>
</gene>
<keyword evidence="3" id="KW-0472">Membrane</keyword>
<proteinExistence type="inferred from homology"/>
<evidence type="ECO:0000256" key="2">
    <source>
        <dbReference type="SAM" id="MobiDB-lite"/>
    </source>
</evidence>
<dbReference type="NCBIfam" id="TIGR00350">
    <property type="entry name" value="lytR_cpsA_psr"/>
    <property type="match status" value="1"/>
</dbReference>
<comment type="caution">
    <text evidence="5">The sequence shown here is derived from an EMBL/GenBank/DDBJ whole genome shotgun (WGS) entry which is preliminary data.</text>
</comment>
<name>A0A934K9D4_9BACT</name>
<dbReference type="PANTHER" id="PTHR33392:SF6">
    <property type="entry name" value="POLYISOPRENYL-TEICHOIC ACID--PEPTIDOGLYCAN TEICHOIC ACID TRANSFERASE TAGU"/>
    <property type="match status" value="1"/>
</dbReference>
<dbReference type="InterPro" id="IPR050922">
    <property type="entry name" value="LytR/CpsA/Psr_CW_biosynth"/>
</dbReference>
<accession>A0A934K9D4</accession>
<protein>
    <submittedName>
        <fullName evidence="5">LCP family protein</fullName>
    </submittedName>
</protein>
<comment type="similarity">
    <text evidence="1">Belongs to the LytR/CpsA/Psr (LCP) family.</text>
</comment>
<feature type="region of interest" description="Disordered" evidence="2">
    <location>
        <begin position="1"/>
        <end position="22"/>
    </location>
</feature>